<keyword evidence="6" id="KW-1185">Reference proteome</keyword>
<dbReference type="GO" id="GO:0016853">
    <property type="term" value="F:isomerase activity"/>
    <property type="evidence" value="ECO:0007669"/>
    <property type="project" value="UniProtKB-ARBA"/>
</dbReference>
<comment type="similarity">
    <text evidence="1">Belongs to the FAH family.</text>
</comment>
<protein>
    <submittedName>
        <fullName evidence="5">DUF2437 domain-containing protein</fullName>
    </submittedName>
</protein>
<dbReference type="GO" id="GO:0046872">
    <property type="term" value="F:metal ion binding"/>
    <property type="evidence" value="ECO:0007669"/>
    <property type="project" value="UniProtKB-KW"/>
</dbReference>
<feature type="domain" description="Rv2993c-like N-terminal" evidence="4">
    <location>
        <begin position="1"/>
        <end position="63"/>
    </location>
</feature>
<dbReference type="SUPFAM" id="SSF56529">
    <property type="entry name" value="FAH"/>
    <property type="match status" value="1"/>
</dbReference>
<evidence type="ECO:0000259" key="3">
    <source>
        <dbReference type="Pfam" id="PF01557"/>
    </source>
</evidence>
<dbReference type="GO" id="GO:0019752">
    <property type="term" value="P:carboxylic acid metabolic process"/>
    <property type="evidence" value="ECO:0007669"/>
    <property type="project" value="UniProtKB-ARBA"/>
</dbReference>
<dbReference type="PANTHER" id="PTHR42796">
    <property type="entry name" value="FUMARYLACETOACETATE HYDROLASE DOMAIN-CONTAINING PROTEIN 2A-RELATED"/>
    <property type="match status" value="1"/>
</dbReference>
<dbReference type="Gene3D" id="3.90.850.10">
    <property type="entry name" value="Fumarylacetoacetase-like, C-terminal domain"/>
    <property type="match status" value="1"/>
</dbReference>
<dbReference type="InterPro" id="IPR011234">
    <property type="entry name" value="Fumarylacetoacetase-like_C"/>
</dbReference>
<dbReference type="InterPro" id="IPR051121">
    <property type="entry name" value="FAH"/>
</dbReference>
<dbReference type="Pfam" id="PF01557">
    <property type="entry name" value="FAA_hydrolase"/>
    <property type="match status" value="1"/>
</dbReference>
<dbReference type="Proteomes" id="UP000434101">
    <property type="component" value="Unassembled WGS sequence"/>
</dbReference>
<accession>A0A6B0VI92</accession>
<keyword evidence="2" id="KW-0479">Metal-binding</keyword>
<dbReference type="PANTHER" id="PTHR42796:SF4">
    <property type="entry name" value="FUMARYLACETOACETATE HYDROLASE DOMAIN-CONTAINING PROTEIN 2A"/>
    <property type="match status" value="1"/>
</dbReference>
<evidence type="ECO:0000313" key="5">
    <source>
        <dbReference type="EMBL" id="MXV60522.1"/>
    </source>
</evidence>
<dbReference type="EMBL" id="WUYX01000003">
    <property type="protein sequence ID" value="MXV60522.1"/>
    <property type="molecule type" value="Genomic_DNA"/>
</dbReference>
<feature type="domain" description="Fumarylacetoacetase-like C-terminal" evidence="3">
    <location>
        <begin position="69"/>
        <end position="273"/>
    </location>
</feature>
<evidence type="ECO:0000256" key="2">
    <source>
        <dbReference type="ARBA" id="ARBA00022723"/>
    </source>
</evidence>
<organism evidence="5 6">
    <name type="scientific">Natronorubrum halalkaliphilum</name>
    <dbReference type="NCBI Taxonomy" id="2691917"/>
    <lineage>
        <taxon>Archaea</taxon>
        <taxon>Methanobacteriati</taxon>
        <taxon>Methanobacteriota</taxon>
        <taxon>Stenosarchaea group</taxon>
        <taxon>Halobacteria</taxon>
        <taxon>Halobacteriales</taxon>
        <taxon>Natrialbaceae</taxon>
        <taxon>Natronorubrum</taxon>
    </lineage>
</organism>
<comment type="caution">
    <text evidence="5">The sequence shown here is derived from an EMBL/GenBank/DDBJ whole genome shotgun (WGS) entry which is preliminary data.</text>
</comment>
<name>A0A6B0VI92_9EURY</name>
<dbReference type="AlphaFoldDB" id="A0A6B0VI92"/>
<dbReference type="Pfam" id="PF10370">
    <property type="entry name" value="Rv2993c-like_N"/>
    <property type="match status" value="1"/>
</dbReference>
<evidence type="ECO:0000313" key="6">
    <source>
        <dbReference type="Proteomes" id="UP000434101"/>
    </source>
</evidence>
<proteinExistence type="inferred from homology"/>
<evidence type="ECO:0000256" key="1">
    <source>
        <dbReference type="ARBA" id="ARBA00010211"/>
    </source>
</evidence>
<evidence type="ECO:0000259" key="4">
    <source>
        <dbReference type="Pfam" id="PF10370"/>
    </source>
</evidence>
<sequence length="276" mass="29732">MRLVRYAYDEKEAIGVLEGETISELDVDGDGEIPPIVAAARGSADVETTGVEINTEDVTLRAPIERPGKIICLGLNYRDHAEEGGNEVPEEPLLFSKATSAVNDPNGPVVHPADIEQLDYEAEIAIIIGKAGHRIDATDAFDHVAGYTAFNDVTARDVQYGFSQYFRGKSFDTFAPMGPAMATADDFDPTDREIRALVNGDVRQESSTEQMIFDVPTTVESVSQTMTLYPGDVIATGTPPGVGVHRDPPLLLEPGDEVTIEVQGIGALQNQIVEES</sequence>
<reference evidence="5 6" key="1">
    <citation type="submission" date="2020-01" db="EMBL/GenBank/DDBJ databases">
        <title>Natronorubrum sp. JWXQ-INN 674 isolated from Inner Mongolia Autonomous Region of China.</title>
        <authorList>
            <person name="Xue Q."/>
        </authorList>
    </citation>
    <scope>NUCLEOTIDE SEQUENCE [LARGE SCALE GENOMIC DNA]</scope>
    <source>
        <strain evidence="5 6">JWXQ-INN-674</strain>
    </source>
</reference>
<dbReference type="FunFam" id="3.90.850.10:FF:000002">
    <property type="entry name" value="2-hydroxyhepta-2,4-diene-1,7-dioate isomerase"/>
    <property type="match status" value="1"/>
</dbReference>
<dbReference type="InterPro" id="IPR018833">
    <property type="entry name" value="Rv2993c-like_N"/>
</dbReference>
<gene>
    <name evidence="5" type="ORF">GS429_00245</name>
</gene>
<dbReference type="RefSeq" id="WP_160061551.1">
    <property type="nucleotide sequence ID" value="NZ_WUYX01000003.1"/>
</dbReference>
<dbReference type="OrthoDB" id="6242at2157"/>
<dbReference type="InterPro" id="IPR036663">
    <property type="entry name" value="Fumarylacetoacetase_C_sf"/>
</dbReference>